<dbReference type="Gene3D" id="3.80.10.10">
    <property type="entry name" value="Ribonuclease Inhibitor"/>
    <property type="match status" value="1"/>
</dbReference>
<accession>A0A8H6JB21</accession>
<evidence type="ECO:0008006" key="3">
    <source>
        <dbReference type="Google" id="ProtNLM"/>
    </source>
</evidence>
<reference evidence="1 2" key="1">
    <citation type="journal article" date="2020" name="Phytopathology">
        <title>Genome Sequence Resources of Colletotrichum truncatum, C. plurivorum, C. musicola, and C. sojae: Four Species Pathogenic to Soybean (Glycine max).</title>
        <authorList>
            <person name="Rogerio F."/>
            <person name="Boufleur T.R."/>
            <person name="Ciampi-Guillardi M."/>
            <person name="Sukno S.A."/>
            <person name="Thon M.R."/>
            <person name="Massola Junior N.S."/>
            <person name="Baroncelli R."/>
        </authorList>
    </citation>
    <scope>NUCLEOTIDE SEQUENCE [LARGE SCALE GENOMIC DNA]</scope>
    <source>
        <strain evidence="1 2">LFN0009</strain>
    </source>
</reference>
<comment type="caution">
    <text evidence="1">The sequence shown here is derived from an EMBL/GenBank/DDBJ whole genome shotgun (WGS) entry which is preliminary data.</text>
</comment>
<gene>
    <name evidence="1" type="ORF">CSOJ01_06980</name>
</gene>
<dbReference type="EMBL" id="WIGN01000103">
    <property type="protein sequence ID" value="KAF6809295.1"/>
    <property type="molecule type" value="Genomic_DNA"/>
</dbReference>
<dbReference type="Proteomes" id="UP000652219">
    <property type="component" value="Unassembled WGS sequence"/>
</dbReference>
<evidence type="ECO:0000313" key="2">
    <source>
        <dbReference type="Proteomes" id="UP000652219"/>
    </source>
</evidence>
<sequence>MTSLLDLPQELVHKILSSLVERDPGPYRFRFEDAEPSFNTRRLKQGLSALAKLCRTCRVLRELVEPLLYHFVYIPDATVAPLASLLRCWQSRPHCAAYARRLTVETKWAPGGTPPQAMRDQDVAFATAMAKQLGVYARENWHEHTWNTDILVELALFFCARSVRTVELEFCQLRGIYRPAFEGLLPEHGGAEHVRFPSLEYLYLVQAGWRIAELDHVLHRAPSLSTLRLFMCDFNYPSRAFPENITNLCILRCPITPARLESIIRGMGKLTRVEFTIWRGQPEDLARVIGALSKHASTLKSLTVCFGWNRRSGSPRVKVPLDALTSLESLTTDVRSFGSGSTGLVESLPASLRKLRLIRSPETTAEELQSFASEMRDAKPRFTENPTVLLSGPEYWEELDGNHDTVFDYESTSLRI</sequence>
<keyword evidence="2" id="KW-1185">Reference proteome</keyword>
<name>A0A8H6JB21_9PEZI</name>
<dbReference type="AlphaFoldDB" id="A0A8H6JB21"/>
<evidence type="ECO:0000313" key="1">
    <source>
        <dbReference type="EMBL" id="KAF6809295.1"/>
    </source>
</evidence>
<proteinExistence type="predicted"/>
<dbReference type="InterPro" id="IPR032675">
    <property type="entry name" value="LRR_dom_sf"/>
</dbReference>
<organism evidence="1 2">
    <name type="scientific">Colletotrichum sojae</name>
    <dbReference type="NCBI Taxonomy" id="2175907"/>
    <lineage>
        <taxon>Eukaryota</taxon>
        <taxon>Fungi</taxon>
        <taxon>Dikarya</taxon>
        <taxon>Ascomycota</taxon>
        <taxon>Pezizomycotina</taxon>
        <taxon>Sordariomycetes</taxon>
        <taxon>Hypocreomycetidae</taxon>
        <taxon>Glomerellales</taxon>
        <taxon>Glomerellaceae</taxon>
        <taxon>Colletotrichum</taxon>
        <taxon>Colletotrichum orchidearum species complex</taxon>
    </lineage>
</organism>
<dbReference type="SUPFAM" id="SSF52047">
    <property type="entry name" value="RNI-like"/>
    <property type="match status" value="1"/>
</dbReference>
<protein>
    <recommendedName>
        <fullName evidence="3">F-box domain-containing protein</fullName>
    </recommendedName>
</protein>